<accession>A0ABD2AIT4</accession>
<feature type="domain" description="KNTC1 third ARM-repeats" evidence="3">
    <location>
        <begin position="1241"/>
        <end position="1453"/>
    </location>
</feature>
<dbReference type="InterPro" id="IPR055404">
    <property type="entry name" value="ARM_KNTC1_2nd"/>
</dbReference>
<sequence length="2045" mass="238271">MALWNNVLSGFDTEDETINFGTRIVIESKTSIYETVTLASVQADGEVKNKPIIQASLQYTKLCIAVDKSITIFEDETCQNVLLSIGFDSLITCYCISKNEEFLYVVLENGMLYCLHLSDSGGVIFSINIFVLTNNYSNIMKISIEKDNNDLTQVILINKKGVTYRISLFSVEKFISTDVENDELLQKEFKENIQCTTIFEGFEKNEELCAVTVTPDNSSIILIGKNTCFVWPSKNYCNMSTLPYGYKKVQIFKNLNAMLCLHTDKFISIVCTRTLIGKTVYKEPVIDFMIVNDESNNHSEILFLLENENTDIFTLRLVSFPEFEQKFQINVPTTTNLIDTLNSSIGSILFVEEIINDTNINTIRIKSIVESAPNFRLERLLKRRQFKEAETFAKKFNLSLESIYISKAILFTEQLSPWAKETSDLINLDILINTLNQISDLKFVINCCTNAIMFDYKQMKKLLLYARQRIIDDSKDNMNMIQNKQLNLLRSINIAIHKLETFEILYETLVANEYTADQTLNEWIRFSRANLLEECKIRLGMGEFEAAALIWSRHLPDMEKDLSMETVQDIFKTISDKISLTILWPWLSNFIPSVLSLLPEVINDIITWGCKKIKSLENFQSELWPQIGIDFATKFLTLLKFDKNSPLYFYKENINENSTFKLFMNIIQALYDLKQLRIDHRIKISINSYIGEPTDVIYLLLNKIPIENIHELVEKFLKQYILNHSLENDLVFSSYIQKLIYNSKDWWSWEEAPWERRVTTIIMFIHNIQNRLKLTLEILKKAPVPWSSTISQLAEISIKFEHPLATKIKIERDYIPIKYILKKYGYANIGINDKLIFYIIKQNRKEMLNDLYELTKNNLLLRKKAFSSCINYYLTRRNFEITFQVLNNLENDIALYCYERIINYIVSSFTLKDIPEFIEYYFECLSWINTKLQDMLTKSKIQQYYYNGIVNRIDAVKNLYQLKKEFNVIIPLGKLYTGKDEILQICITNLSRELNAQSLSTLTAYRKAIKLANILKLPRLKIISVLLEDTKNLDILKHLTGFKKSNIDIMANECKYVRDICKLTLHDTKLNVETANIIKNLCASALNCCDGCEIEYLLKCYNLAELYSKSLAKNYTSPIDASSEKMHKSQWKLYTIYKDLAISLDPSLLTVIENVLFIVIMYADFKTMSYKEKTIKKDWTQEQRTIEELLNSLLKKIKEISLVHNEYAVFEIIKTLYFSFCFSSRVEQSILNEMQSLLSHIIKSLLKRVVNAPKFDLQLGLSCLFMLPDQEASKWLSTTSKLLQTDYSRHATISILGYEYFRFQKNQSLLESFKWYKMLHYWAERLSTYSVTYKEIFISDNAEKRQILTRLMNYNNDNIIPLLQDFCKCFGFDIDDCLMLYLQVLLNTWNPTFTISFCNRKKELQISQDEVNKLKAKCTVITKTIVDKSTLKQCARNMLSEINFYHYEAFIILMDLMGIGTSETRNYFWFLQNYTRYGQPTLIEQEEWIRLNPEYKSLPAIAEYRLPFLPKIDIWKLITSELNLKTYEKWLTIASIIKLEPHIICSVAIKEEVIQEWGPLNSKKNTEWSLHPKNNIFLENVLKCIERMGPNALYYATAALYYVVNHTPPGADRVAAIQQCFTYAETAVQQSTNFEEDLLEKIRFKYLRFTAEHILRTHGLGKDAYISMISHPSKLVKVLYMDESIPLRYRSAINLRSDINSAVDALGRLFDLNLVKLRFQLLQEWLQQDSERIRFDQSFTDVLSNLTRSDINTVSDNNLCRACYMLQHGDVNLSVHLLIDIGFGKNNENDYSSEMRYRALDVLQSIIDPTTLQQLTKREITTIRQYTKTLKYISKLEALGLGYNITTFETSSKNELVQMLLNTQYYSRQALILIVEICTDYDINDYSIWDKSLTQMATLVMVNELMEILPRIRNTSIVTTCKGYKLAWQVVIVEPFSKMDISPSSEQIDACIMAFCLLYSCPVTYELKFNDILNYCFQCQQPHLAIAFLPYLDIVDKKYVFDQIQSFSNIQDIIDNLNDLSSKGILGIPYCITILTKNIEKAEFT</sequence>
<keyword evidence="7" id="KW-1185">Reference proteome</keyword>
<organism evidence="6 7">
    <name type="scientific">Vespula squamosa</name>
    <name type="common">Southern yellow jacket</name>
    <name type="synonym">Wasp</name>
    <dbReference type="NCBI Taxonomy" id="30214"/>
    <lineage>
        <taxon>Eukaryota</taxon>
        <taxon>Metazoa</taxon>
        <taxon>Ecdysozoa</taxon>
        <taxon>Arthropoda</taxon>
        <taxon>Hexapoda</taxon>
        <taxon>Insecta</taxon>
        <taxon>Pterygota</taxon>
        <taxon>Neoptera</taxon>
        <taxon>Endopterygota</taxon>
        <taxon>Hymenoptera</taxon>
        <taxon>Apocrita</taxon>
        <taxon>Aculeata</taxon>
        <taxon>Vespoidea</taxon>
        <taxon>Vespidae</taxon>
        <taxon>Vespinae</taxon>
        <taxon>Vespula</taxon>
    </lineage>
</organism>
<dbReference type="InterPro" id="IPR052802">
    <property type="entry name" value="KNTC1"/>
</dbReference>
<reference evidence="6 7" key="1">
    <citation type="journal article" date="2024" name="Ann. Entomol. Soc. Am.">
        <title>Genomic analyses of the southern and eastern yellowjacket wasps (Hymenoptera: Vespidae) reveal evolutionary signatures of social life.</title>
        <authorList>
            <person name="Catto M.A."/>
            <person name="Caine P.B."/>
            <person name="Orr S.E."/>
            <person name="Hunt B.G."/>
            <person name="Goodisman M.A.D."/>
        </authorList>
    </citation>
    <scope>NUCLEOTIDE SEQUENCE [LARGE SCALE GENOMIC DNA]</scope>
    <source>
        <strain evidence="6">233</strain>
        <tissue evidence="6">Head and thorax</tissue>
    </source>
</reference>
<evidence type="ECO:0000259" key="1">
    <source>
        <dbReference type="Pfam" id="PF10493"/>
    </source>
</evidence>
<feature type="domain" description="KNTC1 second ARM-repeats" evidence="4">
    <location>
        <begin position="734"/>
        <end position="886"/>
    </location>
</feature>
<feature type="domain" description="KNTC1 first ARM-repeats" evidence="5">
    <location>
        <begin position="379"/>
        <end position="629"/>
    </location>
</feature>
<feature type="domain" description="RZZ complex subunit KNTC1/ROD C-terminal" evidence="1">
    <location>
        <begin position="1498"/>
        <end position="2020"/>
    </location>
</feature>
<dbReference type="InterPro" id="IPR055402">
    <property type="entry name" value="KNTC1_N"/>
</dbReference>
<feature type="domain" description="KNTC1 N-terminal" evidence="2">
    <location>
        <begin position="19"/>
        <end position="366"/>
    </location>
</feature>
<dbReference type="Pfam" id="PF24520">
    <property type="entry name" value="ARM_KNTC1_1st"/>
    <property type="match status" value="1"/>
</dbReference>
<evidence type="ECO:0000259" key="4">
    <source>
        <dbReference type="Pfam" id="PF24516"/>
    </source>
</evidence>
<dbReference type="Pfam" id="PF24516">
    <property type="entry name" value="ARM_KNTC1_2nd"/>
    <property type="match status" value="1"/>
</dbReference>
<dbReference type="PANTHER" id="PTHR15688">
    <property type="entry name" value="KINETOCHORE-ASSOCIATED PROTEIN 1"/>
    <property type="match status" value="1"/>
</dbReference>
<comment type="caution">
    <text evidence="6">The sequence shown here is derived from an EMBL/GenBank/DDBJ whole genome shotgun (WGS) entry which is preliminary data.</text>
</comment>
<dbReference type="Proteomes" id="UP001607302">
    <property type="component" value="Unassembled WGS sequence"/>
</dbReference>
<evidence type="ECO:0000259" key="3">
    <source>
        <dbReference type="Pfam" id="PF24515"/>
    </source>
</evidence>
<dbReference type="EMBL" id="JAUDFV010000146">
    <property type="protein sequence ID" value="KAL2720533.1"/>
    <property type="molecule type" value="Genomic_DNA"/>
</dbReference>
<evidence type="ECO:0000259" key="5">
    <source>
        <dbReference type="Pfam" id="PF24520"/>
    </source>
</evidence>
<dbReference type="PANTHER" id="PTHR15688:SF1">
    <property type="entry name" value="KINETOCHORE-ASSOCIATED PROTEIN 1"/>
    <property type="match status" value="1"/>
</dbReference>
<dbReference type="InterPro" id="IPR055403">
    <property type="entry name" value="ARM_KNTC1_1st"/>
</dbReference>
<dbReference type="InterPro" id="IPR036322">
    <property type="entry name" value="WD40_repeat_dom_sf"/>
</dbReference>
<dbReference type="SUPFAM" id="SSF50978">
    <property type="entry name" value="WD40 repeat-like"/>
    <property type="match status" value="1"/>
</dbReference>
<name>A0ABD2AIT4_VESSQ</name>
<evidence type="ECO:0000313" key="7">
    <source>
        <dbReference type="Proteomes" id="UP001607302"/>
    </source>
</evidence>
<evidence type="ECO:0000313" key="6">
    <source>
        <dbReference type="EMBL" id="KAL2720533.1"/>
    </source>
</evidence>
<dbReference type="Pfam" id="PF24515">
    <property type="entry name" value="ARM_KNTC1_3rd"/>
    <property type="match status" value="1"/>
</dbReference>
<dbReference type="InterPro" id="IPR019527">
    <property type="entry name" value="RZZ-complex_KNTC1/ROD_C"/>
</dbReference>
<dbReference type="InterPro" id="IPR055405">
    <property type="entry name" value="ARM_KNTC1_3rd"/>
</dbReference>
<evidence type="ECO:0000259" key="2">
    <source>
        <dbReference type="Pfam" id="PF24506"/>
    </source>
</evidence>
<gene>
    <name evidence="6" type="ORF">V1478_010109</name>
</gene>
<proteinExistence type="predicted"/>
<dbReference type="Pfam" id="PF24506">
    <property type="entry name" value="KNTC1_N"/>
    <property type="match status" value="1"/>
</dbReference>
<dbReference type="Pfam" id="PF10493">
    <property type="entry name" value="Rod_C"/>
    <property type="match status" value="1"/>
</dbReference>
<protein>
    <submittedName>
        <fullName evidence="6">Kinetochore-associated protein 1</fullName>
    </submittedName>
</protein>